<dbReference type="RefSeq" id="WP_264204810.1">
    <property type="nucleotide sequence ID" value="NZ_JAOZEW010000002.1"/>
</dbReference>
<feature type="domain" description="DUF7738" evidence="1">
    <location>
        <begin position="29"/>
        <end position="177"/>
    </location>
</feature>
<gene>
    <name evidence="2" type="ORF">OIU83_03120</name>
</gene>
<dbReference type="InterPro" id="IPR056640">
    <property type="entry name" value="DUF7738"/>
</dbReference>
<accession>A0A9X3BXK4</accession>
<comment type="caution">
    <text evidence="2">The sequence shown here is derived from an EMBL/GenBank/DDBJ whole genome shotgun (WGS) entry which is preliminary data.</text>
</comment>
<evidence type="ECO:0000313" key="3">
    <source>
        <dbReference type="Proteomes" id="UP001151079"/>
    </source>
</evidence>
<keyword evidence="3" id="KW-1185">Reference proteome</keyword>
<name>A0A9X3BXK4_9FLAO</name>
<evidence type="ECO:0000313" key="2">
    <source>
        <dbReference type="EMBL" id="MCV9926621.1"/>
    </source>
</evidence>
<evidence type="ECO:0000259" key="1">
    <source>
        <dbReference type="Pfam" id="PF24880"/>
    </source>
</evidence>
<dbReference type="AlphaFoldDB" id="A0A9X3BXK4"/>
<organism evidence="2 3">
    <name type="scientific">Flavobacterium shii</name>
    <dbReference type="NCBI Taxonomy" id="2987687"/>
    <lineage>
        <taxon>Bacteria</taxon>
        <taxon>Pseudomonadati</taxon>
        <taxon>Bacteroidota</taxon>
        <taxon>Flavobacteriia</taxon>
        <taxon>Flavobacteriales</taxon>
        <taxon>Flavobacteriaceae</taxon>
        <taxon>Flavobacterium</taxon>
    </lineage>
</organism>
<proteinExistence type="predicted"/>
<sequence>MKQLVILILSSFFMQCQNFKKEPMLETDFYISEHAITYKNQELPFGKPIAEWEKIFGKYDRKIPYEQYVWDSLGISINSTQKNSEIDELHIFFMNLDSPLGQMGKLEQAKGRETLESIRKRNDYSELYNDKNIIEEINKNLTIGSDAPKNFIYPFKIYAKPLNIEGTEVKAGMKVSDINKKRAAADLPVIKYYDADLNAKLEDGSTTTLSNGYFTTFNGFLTPEEQEKADFYNIMYRQTEGEIEYIRIVHDKGQEYYKY</sequence>
<dbReference type="EMBL" id="JAOZEW010000002">
    <property type="protein sequence ID" value="MCV9926621.1"/>
    <property type="molecule type" value="Genomic_DNA"/>
</dbReference>
<dbReference type="Proteomes" id="UP001151079">
    <property type="component" value="Unassembled WGS sequence"/>
</dbReference>
<dbReference type="Pfam" id="PF24880">
    <property type="entry name" value="DUF7738"/>
    <property type="match status" value="1"/>
</dbReference>
<protein>
    <recommendedName>
        <fullName evidence="1">DUF7738 domain-containing protein</fullName>
    </recommendedName>
</protein>
<reference evidence="2" key="1">
    <citation type="submission" date="2022-10" db="EMBL/GenBank/DDBJ databases">
        <title>Two novel species of Flavobacterium.</title>
        <authorList>
            <person name="Liu Q."/>
            <person name="Xin Y.-H."/>
        </authorList>
    </citation>
    <scope>NUCLEOTIDE SEQUENCE</scope>
    <source>
        <strain evidence="2">LS1R49</strain>
    </source>
</reference>